<keyword evidence="3" id="KW-1185">Reference proteome</keyword>
<keyword evidence="1" id="KW-0812">Transmembrane</keyword>
<dbReference type="AlphaFoldDB" id="A0A5N3P4L0"/>
<organism evidence="2 3">
    <name type="scientific">Microvirga brassicacearum</name>
    <dbReference type="NCBI Taxonomy" id="2580413"/>
    <lineage>
        <taxon>Bacteria</taxon>
        <taxon>Pseudomonadati</taxon>
        <taxon>Pseudomonadota</taxon>
        <taxon>Alphaproteobacteria</taxon>
        <taxon>Hyphomicrobiales</taxon>
        <taxon>Methylobacteriaceae</taxon>
        <taxon>Microvirga</taxon>
    </lineage>
</organism>
<evidence type="ECO:0008006" key="4">
    <source>
        <dbReference type="Google" id="ProtNLM"/>
    </source>
</evidence>
<dbReference type="RefSeq" id="WP_150948621.1">
    <property type="nucleotide sequence ID" value="NZ_VCMV01000063.1"/>
</dbReference>
<accession>A0A5N3P4L0</accession>
<reference evidence="2 3" key="1">
    <citation type="journal article" date="2019" name="Microorganisms">
        <title>Genome Insights into the Novel Species Microvirga brassicacearum, a Rapeseed Endophyte with Biotechnological Potential.</title>
        <authorList>
            <person name="Jimenez-Gomez A."/>
            <person name="Saati-Santamaria Z."/>
            <person name="Igual J.M."/>
            <person name="Rivas R."/>
            <person name="Mateos P.F."/>
            <person name="Garcia-Fraile P."/>
        </authorList>
    </citation>
    <scope>NUCLEOTIDE SEQUENCE [LARGE SCALE GENOMIC DNA]</scope>
    <source>
        <strain evidence="2 3">CDVBN77</strain>
    </source>
</reference>
<keyword evidence="1" id="KW-1133">Transmembrane helix</keyword>
<keyword evidence="1" id="KW-0472">Membrane</keyword>
<evidence type="ECO:0000256" key="1">
    <source>
        <dbReference type="SAM" id="Phobius"/>
    </source>
</evidence>
<protein>
    <recommendedName>
        <fullName evidence="4">General secretion pathway protein GspK</fullName>
    </recommendedName>
</protein>
<dbReference type="EMBL" id="VCMV01000063">
    <property type="protein sequence ID" value="KAB0264678.1"/>
    <property type="molecule type" value="Genomic_DNA"/>
</dbReference>
<proteinExistence type="predicted"/>
<comment type="caution">
    <text evidence="2">The sequence shown here is derived from an EMBL/GenBank/DDBJ whole genome shotgun (WGS) entry which is preliminary data.</text>
</comment>
<sequence length="271" mass="29439">MPLEQRPDRLRDPGGFVLLSVLLVIGIVSALVIALTMTVRADRTNAAIERRLVQASALADAGLTRIIAALEGQDDPLLSNLSKPIYWRFAGQEVVVSLVPEAGKVDLNSGDSDLVVNVLGAVVRDGVVADRLVRRLAAMRRDGQGLETVRGLLDPDDRAGPLARDFEAVFTVWTNLRGVDPKFAPSVVLRNLPGLQAGEAELLVQASARGAYAELSPFITRFGPLLGATRPIYRARAEANVEGATARREVLLAHNPTRRLVWVVFWRDTVE</sequence>
<evidence type="ECO:0000313" key="3">
    <source>
        <dbReference type="Proteomes" id="UP000325684"/>
    </source>
</evidence>
<dbReference type="Proteomes" id="UP000325684">
    <property type="component" value="Unassembled WGS sequence"/>
</dbReference>
<name>A0A5N3P4L0_9HYPH</name>
<gene>
    <name evidence="2" type="ORF">FEZ63_21745</name>
</gene>
<feature type="transmembrane region" description="Helical" evidence="1">
    <location>
        <begin position="15"/>
        <end position="35"/>
    </location>
</feature>
<dbReference type="OrthoDB" id="8453960at2"/>
<evidence type="ECO:0000313" key="2">
    <source>
        <dbReference type="EMBL" id="KAB0264678.1"/>
    </source>
</evidence>